<protein>
    <submittedName>
        <fullName evidence="3">Regulator of chromosome condensation RCC1 repeat protein</fullName>
    </submittedName>
</protein>
<feature type="repeat" description="RCC1" evidence="2">
    <location>
        <begin position="114"/>
        <end position="169"/>
    </location>
</feature>
<dbReference type="AlphaFoldDB" id="A0A9K3KFS4"/>
<keyword evidence="4" id="KW-1185">Reference proteome</keyword>
<dbReference type="OrthoDB" id="42804at2759"/>
<dbReference type="PROSITE" id="PS50012">
    <property type="entry name" value="RCC1_3"/>
    <property type="match status" value="2"/>
</dbReference>
<name>A0A9K3KFS4_9STRA</name>
<comment type="caution">
    <text evidence="3">The sequence shown here is derived from an EMBL/GenBank/DDBJ whole genome shotgun (WGS) entry which is preliminary data.</text>
</comment>
<evidence type="ECO:0000313" key="3">
    <source>
        <dbReference type="EMBL" id="KAG7342893.1"/>
    </source>
</evidence>
<dbReference type="PANTHER" id="PTHR22870">
    <property type="entry name" value="REGULATOR OF CHROMOSOME CONDENSATION"/>
    <property type="match status" value="1"/>
</dbReference>
<dbReference type="EMBL" id="JAGRRH010000024">
    <property type="protein sequence ID" value="KAG7342893.1"/>
    <property type="molecule type" value="Genomic_DNA"/>
</dbReference>
<dbReference type="PANTHER" id="PTHR22870:SF408">
    <property type="entry name" value="OS09G0560450 PROTEIN"/>
    <property type="match status" value="1"/>
</dbReference>
<evidence type="ECO:0000256" key="1">
    <source>
        <dbReference type="ARBA" id="ARBA00022737"/>
    </source>
</evidence>
<feature type="repeat" description="RCC1" evidence="2">
    <location>
        <begin position="5"/>
        <end position="64"/>
    </location>
</feature>
<proteinExistence type="predicted"/>
<gene>
    <name evidence="3" type="ORF">IV203_020838</name>
</gene>
<dbReference type="InterPro" id="IPR000408">
    <property type="entry name" value="Reg_chr_condens"/>
</dbReference>
<evidence type="ECO:0000256" key="2">
    <source>
        <dbReference type="PROSITE-ProRule" id="PRU00235"/>
    </source>
</evidence>
<organism evidence="3 4">
    <name type="scientific">Nitzschia inconspicua</name>
    <dbReference type="NCBI Taxonomy" id="303405"/>
    <lineage>
        <taxon>Eukaryota</taxon>
        <taxon>Sar</taxon>
        <taxon>Stramenopiles</taxon>
        <taxon>Ochrophyta</taxon>
        <taxon>Bacillariophyta</taxon>
        <taxon>Bacillariophyceae</taxon>
        <taxon>Bacillariophycidae</taxon>
        <taxon>Bacillariales</taxon>
        <taxon>Bacillariaceae</taxon>
        <taxon>Nitzschia</taxon>
    </lineage>
</organism>
<keyword evidence="1" id="KW-0677">Repeat</keyword>
<evidence type="ECO:0000313" key="4">
    <source>
        <dbReference type="Proteomes" id="UP000693970"/>
    </source>
</evidence>
<accession>A0A9K3KFS4</accession>
<reference evidence="3" key="1">
    <citation type="journal article" date="2021" name="Sci. Rep.">
        <title>Diploid genomic architecture of Nitzschia inconspicua, an elite biomass production diatom.</title>
        <authorList>
            <person name="Oliver A."/>
            <person name="Podell S."/>
            <person name="Pinowska A."/>
            <person name="Traller J.C."/>
            <person name="Smith S.R."/>
            <person name="McClure R."/>
            <person name="Beliaev A."/>
            <person name="Bohutskyi P."/>
            <person name="Hill E.A."/>
            <person name="Rabines A."/>
            <person name="Zheng H."/>
            <person name="Allen L.Z."/>
            <person name="Kuo A."/>
            <person name="Grigoriev I.V."/>
            <person name="Allen A.E."/>
            <person name="Hazlebeck D."/>
            <person name="Allen E.E."/>
        </authorList>
    </citation>
    <scope>NUCLEOTIDE SEQUENCE</scope>
    <source>
        <strain evidence="3">Hildebrandi</strain>
    </source>
</reference>
<dbReference type="Pfam" id="PF00415">
    <property type="entry name" value="RCC1"/>
    <property type="match status" value="1"/>
</dbReference>
<dbReference type="Proteomes" id="UP000693970">
    <property type="component" value="Unassembled WGS sequence"/>
</dbReference>
<sequence length="218" mass="22817">MTKGGSIFTFGAGRLGQLGRPTNGRDASGLPVDPVPKEVTGIPLHETVKSIGAGFYKTLAVCRSGYLYCASEYQHEQCGKGPKNLYNMTHVKEANYVVSAKGGYCHTLIQTAAEKVFSMGYDFEGQRGVGVLDDENSPPATSTEVILSNGETAAQVAAGAIRSIILSSTGTTYTFGSNDVGQCVPSDFSKDIRGDGENSGIVWSPKAVAIPAWAGPVA</sequence>
<dbReference type="InterPro" id="IPR051210">
    <property type="entry name" value="Ub_ligase/GEF_domain"/>
</dbReference>
<reference evidence="3" key="2">
    <citation type="submission" date="2021-04" db="EMBL/GenBank/DDBJ databases">
        <authorList>
            <person name="Podell S."/>
        </authorList>
    </citation>
    <scope>NUCLEOTIDE SEQUENCE</scope>
    <source>
        <strain evidence="3">Hildebrandi</strain>
    </source>
</reference>